<sequence>MNSPGRSRGGSYFSNAHTLWQTSLNVLTRPPIPAASPIVEFQFFHKAIRVELERLHQDALAIEMGAEKEIGALLHRYLFLFTIYKHHSSAEDEVIFPALDLRVKNVAHTYSLEHQEEGELLDQMSGLLSKAMVEKGIVPLTLRRELLTCTEALQTMLCQHLSKEEEQVFPLLMEHFTFEEQAALVWQFMCSIPVNLMEKFLPWLASCLSHEERQEMVACMHEIVPRQELLQQVVFAWLKGGSNAPDAADSSRPDDKGINSTEFDLMEMGGFAWVDGNECSLSGKKFLINSSVENSGEMLGGLQDEDLEELAANKECTGSLTKELLYWHNAIHKELEEFADEARQLQILGEISAPKLSSFVERSQFLAEVCNFHRMASSGICRIVKGQIICSPKNTEEEQQFDHVLRLLERVQMTVNNCRTVAQLYKELHEQAESIVETIQHYLSKEEIGGLQLAGKHLKEEEQHALLYQRLRVMPLRLLEQVLPWLVAVLSEEEAKEMLRNMRLAAPVSDYALVTLFSGWACKGHPQNVAGNYRCLSSISVNECPLMKITSGVEQVSEHILDHSKVEGDAKEAGFRHGPDDLLESFDTRPLKRLRRKTTPGGEQPSLEEVNSVAGVEVKQGCGAAAICCAPELGCRKIGARTSVPPSRSLSASSVTPLVSSSLGSGLFGWGSNSGSFSGAGPKPIDHIFQFHKAIRKDLEYLDVESARLADCSDDFLMQFRGRFQFLWGLYRAHSNAEDDIVFPALEAKEALHNVSHSYTIDHKQEEQLFEDISQELLELSRLHGSQTSILALSEPAGGVEEGHIHFLKDDHDASQRRALAAKLQRMCKSVRMSLDQHVSREEHELWPLFGVHFTIEEQERIVGRIIGTTGAEVLQAMLPWVTTALTEDEQNTMMDTLRQATRNTMFDKWLSAWWKDTPTSNPHSPPLVTNDQITPPSGTTESLQMVGEKFKPGWRDIFRMNQKELEAAIRKVSSDSSLDPRRKAYLMQNLMTSRWIAAQQFSCRDAAQAGDSPADISGRNQSFQDKEKGIFGCEHYKRNCKVRASCCGHLFPCRFCHDKVSDHSMDRHTTKEMMCMQCLEVQPVSSTCATPSCNGFSMAQYFCSICNFFDNDDRNIYHCPFCNLCRVGKGLGIDYFHCMTCNACMSTQLKEHICREKGLESNCPICHDFLFTSNTPVKALPCGHFMHSACFQAYTCSHYTCPICSKSLGDMAVYFEMLDALLAAEQLPDEYQNRCQDILCNDCEHKGTARFHWLYHKCSVCGSYNTRTI</sequence>
<dbReference type="SUPFAM" id="SSF161245">
    <property type="entry name" value="Zinc hairpin stack"/>
    <property type="match status" value="1"/>
</dbReference>
<dbReference type="CDD" id="cd16464">
    <property type="entry name" value="RING-H2_Pirh2-like"/>
    <property type="match status" value="1"/>
</dbReference>
<dbReference type="InterPro" id="IPR001841">
    <property type="entry name" value="Znf_RING"/>
</dbReference>
<name>A0ABP0WU11_9BRYO</name>
<dbReference type="InterPro" id="IPR012312">
    <property type="entry name" value="Hemerythrin-like"/>
</dbReference>
<gene>
    <name evidence="9" type="ORF">CSSPJE1EN1_LOCUS15831</name>
</gene>
<dbReference type="PROSITE" id="PS50089">
    <property type="entry name" value="ZF_RING_2"/>
    <property type="match status" value="1"/>
</dbReference>
<accession>A0ABP0WU11</accession>
<evidence type="ECO:0000256" key="1">
    <source>
        <dbReference type="ARBA" id="ARBA00022723"/>
    </source>
</evidence>
<dbReference type="InterPro" id="IPR008913">
    <property type="entry name" value="Znf_CHY"/>
</dbReference>
<dbReference type="Pfam" id="PF01814">
    <property type="entry name" value="Hemerythrin"/>
    <property type="match status" value="2"/>
</dbReference>
<dbReference type="Pfam" id="PF14599">
    <property type="entry name" value="zinc_ribbon_6"/>
    <property type="match status" value="1"/>
</dbReference>
<dbReference type="Gene3D" id="3.30.40.10">
    <property type="entry name" value="Zinc/RING finger domain, C3HC4 (zinc finger)"/>
    <property type="match status" value="1"/>
</dbReference>
<dbReference type="Gene3D" id="2.20.28.10">
    <property type="match status" value="1"/>
</dbReference>
<keyword evidence="3" id="KW-0862">Zinc</keyword>
<dbReference type="InterPro" id="IPR013083">
    <property type="entry name" value="Znf_RING/FYVE/PHD"/>
</dbReference>
<dbReference type="Pfam" id="PF13639">
    <property type="entry name" value="zf-RING_2"/>
    <property type="match status" value="1"/>
</dbReference>
<dbReference type="PROSITE" id="PS51266">
    <property type="entry name" value="ZF_CHY"/>
    <property type="match status" value="1"/>
</dbReference>
<dbReference type="PROSITE" id="PS51270">
    <property type="entry name" value="ZF_CTCHY"/>
    <property type="match status" value="1"/>
</dbReference>
<evidence type="ECO:0000256" key="4">
    <source>
        <dbReference type="PROSITE-ProRule" id="PRU00601"/>
    </source>
</evidence>
<dbReference type="Gene3D" id="1.20.120.520">
    <property type="entry name" value="nmb1532 protein domain like"/>
    <property type="match status" value="2"/>
</dbReference>
<reference evidence="9" key="1">
    <citation type="submission" date="2024-02" db="EMBL/GenBank/DDBJ databases">
        <authorList>
            <consortium name="ELIXIR-Norway"/>
            <consortium name="Elixir Norway"/>
        </authorList>
    </citation>
    <scope>NUCLEOTIDE SEQUENCE</scope>
</reference>
<evidence type="ECO:0000256" key="2">
    <source>
        <dbReference type="ARBA" id="ARBA00022771"/>
    </source>
</evidence>
<evidence type="ECO:0000313" key="9">
    <source>
        <dbReference type="EMBL" id="CAK9270353.1"/>
    </source>
</evidence>
<evidence type="ECO:0000256" key="3">
    <source>
        <dbReference type="ARBA" id="ARBA00022833"/>
    </source>
</evidence>
<dbReference type="InterPro" id="IPR017921">
    <property type="entry name" value="Znf_CTCHY"/>
</dbReference>
<dbReference type="SUPFAM" id="SSF57850">
    <property type="entry name" value="RING/U-box"/>
    <property type="match status" value="1"/>
</dbReference>
<evidence type="ECO:0008006" key="11">
    <source>
        <dbReference type="Google" id="ProtNLM"/>
    </source>
</evidence>
<feature type="domain" description="CTCHY-type" evidence="8">
    <location>
        <begin position="1099"/>
        <end position="1163"/>
    </location>
</feature>
<dbReference type="PANTHER" id="PTHR21319:SF0">
    <property type="entry name" value="AND RING FINGER DOMAIN PROTEIN, PUTATIVE (AFU_ORTHOLOGUE AFUA_1G08900)-RELATED"/>
    <property type="match status" value="1"/>
</dbReference>
<organism evidence="9 10">
    <name type="scientific">Sphagnum jensenii</name>
    <dbReference type="NCBI Taxonomy" id="128206"/>
    <lineage>
        <taxon>Eukaryota</taxon>
        <taxon>Viridiplantae</taxon>
        <taxon>Streptophyta</taxon>
        <taxon>Embryophyta</taxon>
        <taxon>Bryophyta</taxon>
        <taxon>Sphagnophytina</taxon>
        <taxon>Sphagnopsida</taxon>
        <taxon>Sphagnales</taxon>
        <taxon>Sphagnaceae</taxon>
        <taxon>Sphagnum</taxon>
    </lineage>
</organism>
<protein>
    <recommendedName>
        <fullName evidence="11">Zinc finger protein</fullName>
    </recommendedName>
</protein>
<dbReference type="InterPro" id="IPR037275">
    <property type="entry name" value="Znf_CTCHY_sf"/>
</dbReference>
<feature type="domain" description="RING-type" evidence="6">
    <location>
        <begin position="1164"/>
        <end position="1206"/>
    </location>
</feature>
<dbReference type="SUPFAM" id="SSF161219">
    <property type="entry name" value="CHY zinc finger-like"/>
    <property type="match status" value="1"/>
</dbReference>
<evidence type="ECO:0000259" key="8">
    <source>
        <dbReference type="PROSITE" id="PS51270"/>
    </source>
</evidence>
<evidence type="ECO:0000259" key="7">
    <source>
        <dbReference type="PROSITE" id="PS51266"/>
    </source>
</evidence>
<dbReference type="InterPro" id="IPR039512">
    <property type="entry name" value="RCHY1_zinc-ribbon"/>
</dbReference>
<keyword evidence="10" id="KW-1185">Reference proteome</keyword>
<evidence type="ECO:0000313" key="10">
    <source>
        <dbReference type="Proteomes" id="UP001497444"/>
    </source>
</evidence>
<keyword evidence="2 4" id="KW-0863">Zinc-finger</keyword>
<dbReference type="InterPro" id="IPR037274">
    <property type="entry name" value="Znf_CHY_sf"/>
</dbReference>
<dbReference type="Pfam" id="PF05495">
    <property type="entry name" value="zf-CHY"/>
    <property type="match status" value="1"/>
</dbReference>
<evidence type="ECO:0000259" key="6">
    <source>
        <dbReference type="PROSITE" id="PS50089"/>
    </source>
</evidence>
<feature type="region of interest" description="Disordered" evidence="5">
    <location>
        <begin position="921"/>
        <end position="942"/>
    </location>
</feature>
<keyword evidence="1" id="KW-0479">Metal-binding</keyword>
<dbReference type="Proteomes" id="UP001497444">
    <property type="component" value="Chromosome 3"/>
</dbReference>
<feature type="domain" description="CHY-type" evidence="7">
    <location>
        <begin position="1027"/>
        <end position="1096"/>
    </location>
</feature>
<dbReference type="CDD" id="cd12108">
    <property type="entry name" value="Hr-like"/>
    <property type="match status" value="2"/>
</dbReference>
<dbReference type="SMART" id="SM00184">
    <property type="entry name" value="RING"/>
    <property type="match status" value="1"/>
</dbReference>
<proteinExistence type="predicted"/>
<dbReference type="PANTHER" id="PTHR21319">
    <property type="entry name" value="RING FINGER AND CHY ZINC FINGER DOMAIN-CONTAINING PROTEIN 1"/>
    <property type="match status" value="1"/>
</dbReference>
<evidence type="ECO:0000256" key="5">
    <source>
        <dbReference type="SAM" id="MobiDB-lite"/>
    </source>
</evidence>
<dbReference type="EMBL" id="OZ020098">
    <property type="protein sequence ID" value="CAK9270353.1"/>
    <property type="molecule type" value="Genomic_DNA"/>
</dbReference>